<keyword evidence="1" id="KW-0805">Transcription regulation</keyword>
<keyword evidence="2" id="KW-0238">DNA-binding</keyword>
<name>A0A4Q1CL02_9BACT</name>
<dbReference type="PROSITE" id="PS50932">
    <property type="entry name" value="HTH_LACI_2"/>
    <property type="match status" value="1"/>
</dbReference>
<protein>
    <submittedName>
        <fullName evidence="5">LacI family transcriptional regulator</fullName>
    </submittedName>
</protein>
<comment type="caution">
    <text evidence="5">The sequence shown here is derived from an EMBL/GenBank/DDBJ whole genome shotgun (WGS) entry which is preliminary data.</text>
</comment>
<dbReference type="PANTHER" id="PTHR30146:SF109">
    <property type="entry name" value="HTH-TYPE TRANSCRIPTIONAL REGULATOR GALS"/>
    <property type="match status" value="1"/>
</dbReference>
<feature type="domain" description="HTH lacI-type" evidence="4">
    <location>
        <begin position="5"/>
        <end position="62"/>
    </location>
</feature>
<keyword evidence="3" id="KW-0804">Transcription</keyword>
<evidence type="ECO:0000256" key="2">
    <source>
        <dbReference type="ARBA" id="ARBA00023125"/>
    </source>
</evidence>
<evidence type="ECO:0000313" key="5">
    <source>
        <dbReference type="EMBL" id="RXK61653.1"/>
    </source>
</evidence>
<dbReference type="Gene3D" id="1.10.260.40">
    <property type="entry name" value="lambda repressor-like DNA-binding domains"/>
    <property type="match status" value="1"/>
</dbReference>
<sequence length="355" mass="39222">MKKKLSIHDIARELGVSATTISFVLKGGERGKKVSEPVKQRILSYIESIGYKPNPIAQNLRTGKSKIIGMLVEDISDPFFSAIGRIVEDSLYKSGYKIFHASTDNDTEKARNLLHLFRERQVDGYIVAPTPGIQKEILELLHEAKPVIVFDRYFPEIATTNVVIDNAGGAYTATMHLIENGFTKIAFVTLDSDQIQMSERLAGFNKAIAEANLESRCLKVRYKTSVQNLSAEIKEFISGYAGVDGILFGTNYLAVSGLKAIQDLQMIIPNDIGIVGFDDNSHFELFTPSITAVAQPVEQISKKIVQLLIKALSENDTVLTAKTYALPTELIVRESSVRNATFAVKTNMSKSETKL</sequence>
<reference evidence="5 6" key="1">
    <citation type="submission" date="2019-01" db="EMBL/GenBank/DDBJ databases">
        <title>Lacibacter sp. strain TTM-7.</title>
        <authorList>
            <person name="Chen W.-M."/>
        </authorList>
    </citation>
    <scope>NUCLEOTIDE SEQUENCE [LARGE SCALE GENOMIC DNA]</scope>
    <source>
        <strain evidence="5 6">TTM-7</strain>
    </source>
</reference>
<dbReference type="Gene3D" id="3.40.50.2300">
    <property type="match status" value="2"/>
</dbReference>
<proteinExistence type="predicted"/>
<dbReference type="GO" id="GO:0000976">
    <property type="term" value="F:transcription cis-regulatory region binding"/>
    <property type="evidence" value="ECO:0007669"/>
    <property type="project" value="TreeGrafter"/>
</dbReference>
<dbReference type="PANTHER" id="PTHR30146">
    <property type="entry name" value="LACI-RELATED TRANSCRIPTIONAL REPRESSOR"/>
    <property type="match status" value="1"/>
</dbReference>
<dbReference type="InterPro" id="IPR046335">
    <property type="entry name" value="LacI/GalR-like_sensor"/>
</dbReference>
<evidence type="ECO:0000313" key="6">
    <source>
        <dbReference type="Proteomes" id="UP000290204"/>
    </source>
</evidence>
<dbReference type="CDD" id="cd01392">
    <property type="entry name" value="HTH_LacI"/>
    <property type="match status" value="1"/>
</dbReference>
<gene>
    <name evidence="5" type="ORF">ESA94_01155</name>
</gene>
<dbReference type="InterPro" id="IPR010982">
    <property type="entry name" value="Lambda_DNA-bd_dom_sf"/>
</dbReference>
<dbReference type="EMBL" id="SDHW01000001">
    <property type="protein sequence ID" value="RXK61653.1"/>
    <property type="molecule type" value="Genomic_DNA"/>
</dbReference>
<evidence type="ECO:0000259" key="4">
    <source>
        <dbReference type="PROSITE" id="PS50932"/>
    </source>
</evidence>
<dbReference type="Pfam" id="PF13377">
    <property type="entry name" value="Peripla_BP_3"/>
    <property type="match status" value="1"/>
</dbReference>
<dbReference type="OrthoDB" id="9803256at2"/>
<dbReference type="SUPFAM" id="SSF47413">
    <property type="entry name" value="lambda repressor-like DNA-binding domains"/>
    <property type="match status" value="1"/>
</dbReference>
<accession>A0A4Q1CL02</accession>
<evidence type="ECO:0000256" key="1">
    <source>
        <dbReference type="ARBA" id="ARBA00023015"/>
    </source>
</evidence>
<dbReference type="InterPro" id="IPR028082">
    <property type="entry name" value="Peripla_BP_I"/>
</dbReference>
<dbReference type="AlphaFoldDB" id="A0A4Q1CL02"/>
<dbReference type="Pfam" id="PF00356">
    <property type="entry name" value="LacI"/>
    <property type="match status" value="1"/>
</dbReference>
<evidence type="ECO:0000256" key="3">
    <source>
        <dbReference type="ARBA" id="ARBA00023163"/>
    </source>
</evidence>
<organism evidence="5 6">
    <name type="scientific">Lacibacter luteus</name>
    <dbReference type="NCBI Taxonomy" id="2508719"/>
    <lineage>
        <taxon>Bacteria</taxon>
        <taxon>Pseudomonadati</taxon>
        <taxon>Bacteroidota</taxon>
        <taxon>Chitinophagia</taxon>
        <taxon>Chitinophagales</taxon>
        <taxon>Chitinophagaceae</taxon>
        <taxon>Lacibacter</taxon>
    </lineage>
</organism>
<dbReference type="SUPFAM" id="SSF53822">
    <property type="entry name" value="Periplasmic binding protein-like I"/>
    <property type="match status" value="1"/>
</dbReference>
<dbReference type="SMART" id="SM00354">
    <property type="entry name" value="HTH_LACI"/>
    <property type="match status" value="1"/>
</dbReference>
<dbReference type="GO" id="GO:0003700">
    <property type="term" value="F:DNA-binding transcription factor activity"/>
    <property type="evidence" value="ECO:0007669"/>
    <property type="project" value="TreeGrafter"/>
</dbReference>
<dbReference type="RefSeq" id="WP_129129026.1">
    <property type="nucleotide sequence ID" value="NZ_SDHW01000001.1"/>
</dbReference>
<dbReference type="InterPro" id="IPR000843">
    <property type="entry name" value="HTH_LacI"/>
</dbReference>
<keyword evidence="6" id="KW-1185">Reference proteome</keyword>
<dbReference type="Proteomes" id="UP000290204">
    <property type="component" value="Unassembled WGS sequence"/>
</dbReference>